<dbReference type="OrthoDB" id="9809781at2"/>
<gene>
    <name evidence="5" type="ORF">ETP43_03165</name>
</gene>
<feature type="repeat" description="Cell wall-binding" evidence="2">
    <location>
        <begin position="176"/>
        <end position="195"/>
    </location>
</feature>
<reference evidence="5 6" key="1">
    <citation type="submission" date="2019-01" db="EMBL/GenBank/DDBJ databases">
        <title>Blautia sp. nov. KGMB01111 isolated human feces.</title>
        <authorList>
            <person name="Park J.-E."/>
            <person name="Kim J.-S."/>
            <person name="Park S.-H."/>
        </authorList>
    </citation>
    <scope>NUCLEOTIDE SEQUENCE [LARGE SCALE GENOMIC DNA]</scope>
    <source>
        <strain evidence="5 6">KGMB01111</strain>
    </source>
</reference>
<dbReference type="InterPro" id="IPR018337">
    <property type="entry name" value="Cell_wall/Cho-bd_repeat"/>
</dbReference>
<dbReference type="Pfam" id="PF02368">
    <property type="entry name" value="Big_2"/>
    <property type="match status" value="2"/>
</dbReference>
<dbReference type="Gene3D" id="2.60.40.1080">
    <property type="match status" value="3"/>
</dbReference>
<dbReference type="Pfam" id="PF19127">
    <property type="entry name" value="Choline_bind_3"/>
    <property type="match status" value="1"/>
</dbReference>
<evidence type="ECO:0000256" key="3">
    <source>
        <dbReference type="SAM" id="SignalP"/>
    </source>
</evidence>
<name>A0A4Q1RFJ8_9FIRM</name>
<accession>A0A4Q1RFJ8</accession>
<evidence type="ECO:0000313" key="6">
    <source>
        <dbReference type="Proteomes" id="UP000290106"/>
    </source>
</evidence>
<feature type="signal peptide" evidence="3">
    <location>
        <begin position="1"/>
        <end position="20"/>
    </location>
</feature>
<keyword evidence="1" id="KW-0677">Repeat</keyword>
<dbReference type="PROSITE" id="PS51170">
    <property type="entry name" value="CW"/>
    <property type="match status" value="4"/>
</dbReference>
<dbReference type="Gene3D" id="2.10.270.10">
    <property type="entry name" value="Cholin Binding"/>
    <property type="match status" value="2"/>
</dbReference>
<evidence type="ECO:0000256" key="1">
    <source>
        <dbReference type="ARBA" id="ARBA00022737"/>
    </source>
</evidence>
<evidence type="ECO:0000313" key="5">
    <source>
        <dbReference type="EMBL" id="RXS74318.1"/>
    </source>
</evidence>
<evidence type="ECO:0000256" key="2">
    <source>
        <dbReference type="PROSITE-ProRule" id="PRU00591"/>
    </source>
</evidence>
<organism evidence="5 6">
    <name type="scientific">Blautia faecicola</name>
    <dbReference type="NCBI Taxonomy" id="2509240"/>
    <lineage>
        <taxon>Bacteria</taxon>
        <taxon>Bacillati</taxon>
        <taxon>Bacillota</taxon>
        <taxon>Clostridia</taxon>
        <taxon>Lachnospirales</taxon>
        <taxon>Lachnospiraceae</taxon>
        <taxon>Blautia</taxon>
    </lineage>
</organism>
<dbReference type="EMBL" id="SDKC01000001">
    <property type="protein sequence ID" value="RXS74318.1"/>
    <property type="molecule type" value="Genomic_DNA"/>
</dbReference>
<feature type="repeat" description="Cell wall-binding" evidence="2">
    <location>
        <begin position="51"/>
        <end position="70"/>
    </location>
</feature>
<protein>
    <recommendedName>
        <fullName evidence="4">BIG2 domain-containing protein</fullName>
    </recommendedName>
</protein>
<dbReference type="InterPro" id="IPR045197">
    <property type="entry name" value="NUP210-like"/>
</dbReference>
<dbReference type="SUPFAM" id="SSF49373">
    <property type="entry name" value="Invasin/intimin cell-adhesion fragments"/>
    <property type="match status" value="2"/>
</dbReference>
<dbReference type="PANTHER" id="PTHR23019:SF0">
    <property type="entry name" value="NUCLEAR PORE MEMBRANE GLYCOPROTEIN 210"/>
    <property type="match status" value="1"/>
</dbReference>
<feature type="domain" description="BIG2" evidence="4">
    <location>
        <begin position="239"/>
        <end position="316"/>
    </location>
</feature>
<keyword evidence="3" id="KW-0732">Signal</keyword>
<feature type="chain" id="PRO_5038984137" description="BIG2 domain-containing protein" evidence="3">
    <location>
        <begin position="21"/>
        <end position="603"/>
    </location>
</feature>
<comment type="caution">
    <text evidence="5">The sequence shown here is derived from an EMBL/GenBank/DDBJ whole genome shotgun (WGS) entry which is preliminary data.</text>
</comment>
<sequence>MKNKAIKKAFALGMSALLFAATGVPTTVQAAGWKQNTTGWWWQEDDGSYPISRWQLIGGNYYYFDQNGYMKTGWLKLGVDWYYLGGANDGVRKTGWQQVGGTWYYLNDNGTMAADTWIGDWYVNSSGAWTKTRQPAQWIQSGNRWWYRHEDGGYTRNGFEMINGKTYYFDAAGWMVTGWKQVGEDWYYFNASGAMVTNVWVGDYYLGEDGVMLTDTWIGKYYVDASGKWVPNKGKEDGELESIQMDQKSAALWIGEEMTLEVIYQPADTTADKSATWSSSDEKVAKVTDGKITGVGEGTATITAKVGGKKASCKIVVVPKFKIENLSYDEEKGYTTINFGIDAVDNSGELFSVITEDTEGITGVEWKLSDESLVEVETYKEDYGDYVVLKGLKEGKTTLTASYKGKSVSMDIVTKKVAQLESINYSQETYTRKVGEKFQLFPDTYPENAYVTTGTLDFTSSNPKVATVDGSGTIRTKKEGYTTITATYGRMGELSASCTLKVEGYADNQELEMIQYEPENGAINNNPIRLGVRTKLNVVVYPVTYPHEESDIKFTITKQNMSMYEGTARIKDGYIVGTSKGTVEVEASLDGCDPIRFNLTFGN</sequence>
<dbReference type="AlphaFoldDB" id="A0A4Q1RFJ8"/>
<dbReference type="SMART" id="SM00635">
    <property type="entry name" value="BID_2"/>
    <property type="match status" value="2"/>
</dbReference>
<dbReference type="Pfam" id="PF19085">
    <property type="entry name" value="Choline_bind_2"/>
    <property type="match status" value="1"/>
</dbReference>
<keyword evidence="6" id="KW-1185">Reference proteome</keyword>
<proteinExistence type="predicted"/>
<dbReference type="InterPro" id="IPR003343">
    <property type="entry name" value="Big_2"/>
</dbReference>
<feature type="domain" description="BIG2" evidence="4">
    <location>
        <begin position="419"/>
        <end position="499"/>
    </location>
</feature>
<feature type="repeat" description="Cell wall-binding" evidence="2">
    <location>
        <begin position="93"/>
        <end position="112"/>
    </location>
</feature>
<evidence type="ECO:0000259" key="4">
    <source>
        <dbReference type="SMART" id="SM00635"/>
    </source>
</evidence>
<dbReference type="Pfam" id="PF01473">
    <property type="entry name" value="Choline_bind_1"/>
    <property type="match status" value="2"/>
</dbReference>
<dbReference type="RefSeq" id="WP_129257007.1">
    <property type="nucleotide sequence ID" value="NZ_SDKC01000001.1"/>
</dbReference>
<dbReference type="Proteomes" id="UP000290106">
    <property type="component" value="Unassembled WGS sequence"/>
</dbReference>
<dbReference type="SUPFAM" id="SSF69360">
    <property type="entry name" value="Cell wall binding repeat"/>
    <property type="match status" value="2"/>
</dbReference>
<dbReference type="InterPro" id="IPR008964">
    <property type="entry name" value="Invasin/intimin_cell_adhesion"/>
</dbReference>
<feature type="repeat" description="Cell wall-binding" evidence="2">
    <location>
        <begin position="156"/>
        <end position="175"/>
    </location>
</feature>
<dbReference type="PANTHER" id="PTHR23019">
    <property type="entry name" value="NUCLEAR PORE MEMBRANE GLYCOPROTEIN GP210-RELATED"/>
    <property type="match status" value="1"/>
</dbReference>